<evidence type="ECO:0000256" key="1">
    <source>
        <dbReference type="SAM" id="Phobius"/>
    </source>
</evidence>
<dbReference type="InterPro" id="IPR014203">
    <property type="entry name" value="Spore_V_AC"/>
</dbReference>
<dbReference type="NCBIfam" id="TIGR02838">
    <property type="entry name" value="spore_V_AC"/>
    <property type="match status" value="1"/>
</dbReference>
<reference evidence="2 3" key="1">
    <citation type="submission" date="2021-01" db="EMBL/GenBank/DDBJ databases">
        <title>Whole genome sequence of Paenibacillus sonchi LMG 24727 for comparative genomics.</title>
        <authorList>
            <person name="Lee G."/>
            <person name="Kim M.-J."/>
            <person name="Lim K."/>
            <person name="Shin J.-H."/>
        </authorList>
    </citation>
    <scope>NUCLEOTIDE SEQUENCE [LARGE SCALE GENOMIC DNA]</scope>
    <source>
        <strain evidence="2 3">LMG 24727</strain>
    </source>
</reference>
<keyword evidence="1" id="KW-1133">Transmembrane helix</keyword>
<proteinExistence type="predicted"/>
<protein>
    <submittedName>
        <fullName evidence="2">Stage V sporulation protein AC</fullName>
    </submittedName>
</protein>
<dbReference type="PANTHER" id="PTHR38450:SF1">
    <property type="entry name" value="STAGE V SPORULATION PROTEIN AC"/>
    <property type="match status" value="1"/>
</dbReference>
<name>A0A974SAA3_9BACL</name>
<keyword evidence="1" id="KW-0812">Transmembrane</keyword>
<dbReference type="PANTHER" id="PTHR38450">
    <property type="entry name" value="STAGE V SPORULATION PROTEIN AC-RELATED"/>
    <property type="match status" value="1"/>
</dbReference>
<dbReference type="Proteomes" id="UP000595841">
    <property type="component" value="Chromosome"/>
</dbReference>
<feature type="transmembrane region" description="Helical" evidence="1">
    <location>
        <begin position="104"/>
        <end position="125"/>
    </location>
</feature>
<keyword evidence="1" id="KW-0472">Membrane</keyword>
<dbReference type="InterPro" id="IPR005562">
    <property type="entry name" value="SpoVA"/>
</dbReference>
<sequence length="199" mass="20848">MANNKEKLLNEGRGLSLTGAGLSFASFLRRCPDLPAKTRKSGVKLKLDTLTPNDYEKLSKPYVPSRPVFKNCIRAFLSGGLICLIGQGIQEAFMAGFDMTSKEAASPTVAILILISVILTSFGVYDKLAQWCGAGTAVPVTGFANSMCSAALEHRAEGLVLGVGANMFKLAGSVIVFGVVAAFVVGVIYAILGFGGGHL</sequence>
<accession>A0A974SAA3</accession>
<dbReference type="Pfam" id="PF03862">
    <property type="entry name" value="SpoVAC_SpoVAEB"/>
    <property type="match status" value="1"/>
</dbReference>
<dbReference type="EMBL" id="CP068595">
    <property type="protein sequence ID" value="QQZ58617.1"/>
    <property type="molecule type" value="Genomic_DNA"/>
</dbReference>
<dbReference type="AlphaFoldDB" id="A0A974SAA3"/>
<gene>
    <name evidence="2" type="primary">spoVAC</name>
    <name evidence="2" type="ORF">JI735_17670</name>
</gene>
<evidence type="ECO:0000313" key="3">
    <source>
        <dbReference type="Proteomes" id="UP000595841"/>
    </source>
</evidence>
<evidence type="ECO:0000313" key="2">
    <source>
        <dbReference type="EMBL" id="QQZ58617.1"/>
    </source>
</evidence>
<dbReference type="KEGG" id="pson:JI735_17670"/>
<organism evidence="2 3">
    <name type="scientific">Paenibacillus sonchi</name>
    <dbReference type="NCBI Taxonomy" id="373687"/>
    <lineage>
        <taxon>Bacteria</taxon>
        <taxon>Bacillati</taxon>
        <taxon>Bacillota</taxon>
        <taxon>Bacilli</taxon>
        <taxon>Bacillales</taxon>
        <taxon>Paenibacillaceae</taxon>
        <taxon>Paenibacillus</taxon>
        <taxon>Paenibacillus sonchi group</taxon>
    </lineage>
</organism>
<feature type="transmembrane region" description="Helical" evidence="1">
    <location>
        <begin position="170"/>
        <end position="192"/>
    </location>
</feature>
<keyword evidence="3" id="KW-1185">Reference proteome</keyword>